<dbReference type="VEuPathDB" id="CryptoDB:Vbra_20238"/>
<dbReference type="STRING" id="1169540.A0A0G4EEM7"/>
<feature type="region of interest" description="Disordered" evidence="5">
    <location>
        <begin position="332"/>
        <end position="453"/>
    </location>
</feature>
<evidence type="ECO:0000259" key="6">
    <source>
        <dbReference type="PROSITE" id="PS51371"/>
    </source>
</evidence>
<dbReference type="AlphaFoldDB" id="A0A0G4EEM7"/>
<feature type="compositionally biased region" description="Low complexity" evidence="5">
    <location>
        <begin position="68"/>
        <end position="81"/>
    </location>
</feature>
<dbReference type="OrthoDB" id="286637at2759"/>
<feature type="compositionally biased region" description="Gly residues" evidence="5">
    <location>
        <begin position="89"/>
        <end position="114"/>
    </location>
</feature>
<name>A0A0G4EEM7_VITBC</name>
<dbReference type="Proteomes" id="UP000041254">
    <property type="component" value="Unassembled WGS sequence"/>
</dbReference>
<dbReference type="PANTHER" id="PTHR13780:SF35">
    <property type="entry name" value="LD22662P"/>
    <property type="match status" value="1"/>
</dbReference>
<feature type="compositionally biased region" description="Pro residues" evidence="5">
    <location>
        <begin position="204"/>
        <end position="218"/>
    </location>
</feature>
<comment type="similarity">
    <text evidence="1">Belongs to the 5'-AMP-activated protein kinase gamma subunit family.</text>
</comment>
<feature type="compositionally biased region" description="Low complexity" evidence="5">
    <location>
        <begin position="427"/>
        <end position="436"/>
    </location>
</feature>
<feature type="compositionally biased region" description="Low complexity" evidence="5">
    <location>
        <begin position="219"/>
        <end position="228"/>
    </location>
</feature>
<evidence type="ECO:0000313" key="7">
    <source>
        <dbReference type="EMBL" id="CEL93827.1"/>
    </source>
</evidence>
<dbReference type="InterPro" id="IPR000644">
    <property type="entry name" value="CBS_dom"/>
</dbReference>
<evidence type="ECO:0000256" key="5">
    <source>
        <dbReference type="SAM" id="MobiDB-lite"/>
    </source>
</evidence>
<keyword evidence="8" id="KW-1185">Reference proteome</keyword>
<evidence type="ECO:0000256" key="2">
    <source>
        <dbReference type="ARBA" id="ARBA00022737"/>
    </source>
</evidence>
<feature type="compositionally biased region" description="Low complexity" evidence="5">
    <location>
        <begin position="630"/>
        <end position="641"/>
    </location>
</feature>
<evidence type="ECO:0000313" key="8">
    <source>
        <dbReference type="Proteomes" id="UP000041254"/>
    </source>
</evidence>
<dbReference type="InParanoid" id="A0A0G4EEM7"/>
<evidence type="ECO:0000256" key="1">
    <source>
        <dbReference type="ARBA" id="ARBA00006750"/>
    </source>
</evidence>
<dbReference type="EMBL" id="CDMY01000193">
    <property type="protein sequence ID" value="CEL93827.1"/>
    <property type="molecule type" value="Genomic_DNA"/>
</dbReference>
<dbReference type="PROSITE" id="PS51371">
    <property type="entry name" value="CBS"/>
    <property type="match status" value="2"/>
</dbReference>
<feature type="compositionally biased region" description="Polar residues" evidence="5">
    <location>
        <begin position="378"/>
        <end position="394"/>
    </location>
</feature>
<feature type="region of interest" description="Disordered" evidence="5">
    <location>
        <begin position="1"/>
        <end position="115"/>
    </location>
</feature>
<feature type="region of interest" description="Disordered" evidence="5">
    <location>
        <begin position="759"/>
        <end position="805"/>
    </location>
</feature>
<dbReference type="Pfam" id="PF00571">
    <property type="entry name" value="CBS"/>
    <property type="match status" value="1"/>
</dbReference>
<dbReference type="InterPro" id="IPR050511">
    <property type="entry name" value="AMPK_gamma/SDS23_families"/>
</dbReference>
<feature type="region of interest" description="Disordered" evidence="5">
    <location>
        <begin position="619"/>
        <end position="641"/>
    </location>
</feature>
<keyword evidence="2" id="KW-0677">Repeat</keyword>
<feature type="region of interest" description="Disordered" evidence="5">
    <location>
        <begin position="202"/>
        <end position="228"/>
    </location>
</feature>
<sequence length="805" mass="83929">MDDVNDNKAETDSTAAETHSQTNTNTTSSSIPHPFSHTGGSPPAGAPPRTLAAANHHRAPVVGIGGLSASSQHSDSASQNSGHHHTGGGDHGGSRSGEAGQRGGAGDEGSGGGDVATAQRSLRHFFDQTMLYEFVPENTRMLVLDTRIPMHVAIRALLDYKKSFASLWHVEDRSFVGLLTSWELIDFFRGYYAALQACQASLPSPLPPSSPSPAPSDHPSPTAAAATSSREQWLHVVQQADSTGEDGGGGASPVGSDALAKKASDWGAMLASVVDGLYRDRVRPSLAAIRQRLQDSPEHSVLAGLASSQLRAYFASEADTYEVHRDEAVTLRHPPDDFEGFLDGGSPPPSSSDPPDASFPLTPPNPPTDAPLPPADNGHTSDPLTTVRDGSSPSIKGGSMPPSTPTPSDPSSHPPSHAASPGGGPGSASDGPWGRASAGGSGTGGAAASAPSGEVAAWDVSIEKWRELARMPRCFPAVTTQRTLLDALRLLLDTQSPHVAVWNDDRGSPLSFISLIHILTHLVQNLRGTFDIFNMPVRAALKVGTYTDIVTLRRSTPLIEVLGKMLERRISVMPLTDDAGAYKGCFSRQHFVQLVWRGFSDPTFQIDMQSSVDAALESLTTAPSPPAAPSPTAVPQVSPAPASIQAAGGTLAAPPMHMHRQLSESNAPAGPGASGGSVAATPSPAGSMAFSGAVPGGLSQQCEVYESDILLRDASAHVLFCEHRRVFLCDPNDNTLRGVITASDICKFLIGWSGVGGRTAADGNDPSSASPDVSRWDAQSDGHDPHPNDPSHGGGGDERPNESWG</sequence>
<feature type="domain" description="CBS" evidence="6">
    <location>
        <begin position="471"/>
        <end position="529"/>
    </location>
</feature>
<feature type="region of interest" description="Disordered" evidence="5">
    <location>
        <begin position="662"/>
        <end position="682"/>
    </location>
</feature>
<gene>
    <name evidence="7" type="ORF">Vbra_20238</name>
</gene>
<accession>A0A0G4EEM7</accession>
<dbReference type="PANTHER" id="PTHR13780">
    <property type="entry name" value="AMP-ACTIVATED PROTEIN KINASE, GAMMA REGULATORY SUBUNIT"/>
    <property type="match status" value="1"/>
</dbReference>
<protein>
    <recommendedName>
        <fullName evidence="6">CBS domain-containing protein</fullName>
    </recommendedName>
</protein>
<feature type="compositionally biased region" description="Low complexity" evidence="5">
    <location>
        <begin position="409"/>
        <end position="420"/>
    </location>
</feature>
<dbReference type="Gene3D" id="3.10.580.10">
    <property type="entry name" value="CBS-domain"/>
    <property type="match status" value="2"/>
</dbReference>
<evidence type="ECO:0000256" key="4">
    <source>
        <dbReference type="PROSITE-ProRule" id="PRU00703"/>
    </source>
</evidence>
<organism evidence="7 8">
    <name type="scientific">Vitrella brassicaformis (strain CCMP3155)</name>
    <dbReference type="NCBI Taxonomy" id="1169540"/>
    <lineage>
        <taxon>Eukaryota</taxon>
        <taxon>Sar</taxon>
        <taxon>Alveolata</taxon>
        <taxon>Colpodellida</taxon>
        <taxon>Vitrellaceae</taxon>
        <taxon>Vitrella</taxon>
    </lineage>
</organism>
<reference evidence="7 8" key="1">
    <citation type="submission" date="2014-11" db="EMBL/GenBank/DDBJ databases">
        <authorList>
            <person name="Zhu J."/>
            <person name="Qi W."/>
            <person name="Song R."/>
        </authorList>
    </citation>
    <scope>NUCLEOTIDE SEQUENCE [LARGE SCALE GENOMIC DNA]</scope>
</reference>
<dbReference type="SUPFAM" id="SSF54631">
    <property type="entry name" value="CBS-domain pair"/>
    <property type="match status" value="1"/>
</dbReference>
<proteinExistence type="inferred from homology"/>
<keyword evidence="3 4" id="KW-0129">CBS domain</keyword>
<feature type="compositionally biased region" description="Low complexity" evidence="5">
    <location>
        <begin position="663"/>
        <end position="682"/>
    </location>
</feature>
<dbReference type="InterPro" id="IPR046342">
    <property type="entry name" value="CBS_dom_sf"/>
</dbReference>
<feature type="compositionally biased region" description="Low complexity" evidence="5">
    <location>
        <begin position="20"/>
        <end position="30"/>
    </location>
</feature>
<feature type="compositionally biased region" description="Basic and acidic residues" evidence="5">
    <location>
        <begin position="774"/>
        <end position="805"/>
    </location>
</feature>
<feature type="compositionally biased region" description="Pro residues" evidence="5">
    <location>
        <begin position="361"/>
        <end position="374"/>
    </location>
</feature>
<evidence type="ECO:0000256" key="3">
    <source>
        <dbReference type="ARBA" id="ARBA00023122"/>
    </source>
</evidence>
<feature type="compositionally biased region" description="Basic and acidic residues" evidence="5">
    <location>
        <begin position="1"/>
        <end position="11"/>
    </location>
</feature>
<feature type="domain" description="CBS" evidence="6">
    <location>
        <begin position="545"/>
        <end position="603"/>
    </location>
</feature>